<dbReference type="SMART" id="SM00822">
    <property type="entry name" value="PKS_KR"/>
    <property type="match status" value="1"/>
</dbReference>
<dbReference type="Pfam" id="PF00106">
    <property type="entry name" value="adh_short"/>
    <property type="match status" value="1"/>
</dbReference>
<dbReference type="SUPFAM" id="SSF51735">
    <property type="entry name" value="NAD(P)-binding Rossmann-fold domains"/>
    <property type="match status" value="1"/>
</dbReference>
<dbReference type="EMBL" id="UINC01127405">
    <property type="protein sequence ID" value="SVD06501.1"/>
    <property type="molecule type" value="Genomic_DNA"/>
</dbReference>
<evidence type="ECO:0000256" key="2">
    <source>
        <dbReference type="ARBA" id="ARBA00023002"/>
    </source>
</evidence>
<dbReference type="InterPro" id="IPR057326">
    <property type="entry name" value="KR_dom"/>
</dbReference>
<comment type="similarity">
    <text evidence="1">Belongs to the short-chain dehydrogenases/reductases (SDR) family.</text>
</comment>
<name>A0A382SC63_9ZZZZ</name>
<proteinExistence type="inferred from homology"/>
<feature type="domain" description="Ketoreductase" evidence="3">
    <location>
        <begin position="8"/>
        <end position="210"/>
    </location>
</feature>
<organism evidence="4">
    <name type="scientific">marine metagenome</name>
    <dbReference type="NCBI Taxonomy" id="408172"/>
    <lineage>
        <taxon>unclassified sequences</taxon>
        <taxon>metagenomes</taxon>
        <taxon>ecological metagenomes</taxon>
    </lineage>
</organism>
<dbReference type="PANTHER" id="PTHR45024">
    <property type="entry name" value="DEHYDROGENASES, SHORT CHAIN"/>
    <property type="match status" value="1"/>
</dbReference>
<dbReference type="InterPro" id="IPR002347">
    <property type="entry name" value="SDR_fam"/>
</dbReference>
<dbReference type="FunFam" id="3.40.50.720:FF:000446">
    <property type="entry name" value="Short chain dehydrogenase"/>
    <property type="match status" value="1"/>
</dbReference>
<gene>
    <name evidence="4" type="ORF">METZ01_LOCUS359355</name>
</gene>
<dbReference type="Gene3D" id="3.40.50.720">
    <property type="entry name" value="NAD(P)-binding Rossmann-like Domain"/>
    <property type="match status" value="1"/>
</dbReference>
<evidence type="ECO:0000313" key="4">
    <source>
        <dbReference type="EMBL" id="SVD06501.1"/>
    </source>
</evidence>
<evidence type="ECO:0000259" key="3">
    <source>
        <dbReference type="SMART" id="SM00822"/>
    </source>
</evidence>
<dbReference type="PRINTS" id="PR00080">
    <property type="entry name" value="SDRFAMILY"/>
</dbReference>
<dbReference type="PROSITE" id="PS00061">
    <property type="entry name" value="ADH_SHORT"/>
    <property type="match status" value="1"/>
</dbReference>
<accession>A0A382SC63</accession>
<protein>
    <recommendedName>
        <fullName evidence="3">Ketoreductase domain-containing protein</fullName>
    </recommendedName>
</protein>
<dbReference type="GO" id="GO:0016491">
    <property type="term" value="F:oxidoreductase activity"/>
    <property type="evidence" value="ECO:0007669"/>
    <property type="project" value="UniProtKB-KW"/>
</dbReference>
<reference evidence="4" key="1">
    <citation type="submission" date="2018-05" db="EMBL/GenBank/DDBJ databases">
        <authorList>
            <person name="Lanie J.A."/>
            <person name="Ng W.-L."/>
            <person name="Kazmierczak K.M."/>
            <person name="Andrzejewski T.M."/>
            <person name="Davidsen T.M."/>
            <person name="Wayne K.J."/>
            <person name="Tettelin H."/>
            <person name="Glass J.I."/>
            <person name="Rusch D."/>
            <person name="Podicherti R."/>
            <person name="Tsui H.-C.T."/>
            <person name="Winkler M.E."/>
        </authorList>
    </citation>
    <scope>NUCLEOTIDE SEQUENCE</scope>
</reference>
<dbReference type="InterPro" id="IPR020904">
    <property type="entry name" value="Sc_DH/Rdtase_CS"/>
</dbReference>
<feature type="non-terminal residue" evidence="4">
    <location>
        <position position="286"/>
    </location>
</feature>
<evidence type="ECO:0000256" key="1">
    <source>
        <dbReference type="ARBA" id="ARBA00006484"/>
    </source>
</evidence>
<keyword evidence="2" id="KW-0560">Oxidoreductase</keyword>
<dbReference type="InterPro" id="IPR036291">
    <property type="entry name" value="NAD(P)-bd_dom_sf"/>
</dbReference>
<dbReference type="AlphaFoldDB" id="A0A382SC63"/>
<dbReference type="PRINTS" id="PR00081">
    <property type="entry name" value="GDHRDH"/>
</dbReference>
<dbReference type="InterPro" id="IPR051687">
    <property type="entry name" value="Peroxisomal_Beta-Oxidation"/>
</dbReference>
<sequence length="286" mass="29896">MGDLCAGRVAVVTGAGRGIGREHALLLAEHGAKVVVNDLGGDAAGGGSDLSPAQEVVAEIEAMGGEAVVNGANVADFDAAGQMIHQAIDTFGSCDILINNAGILRDRMVFSMSEFDWDAVIDVHLKGTFAPTHHAAAYWREKVKAGGEAFGRIVNTSSPSGIYGNVGQSNYGAAKAGIAAFTIITAMELVKYGVTVNCLAPGAFTRMTSDLPGFEKMDEETQEAMSPRWIAVPAVWLCSEAAQNVTGRVFDVRGEQLGISEQWHLGPSTTQPDDPADLADVMAGLM</sequence>
<dbReference type="PANTHER" id="PTHR45024:SF2">
    <property type="entry name" value="SCP2 DOMAIN-CONTAINING PROTEIN"/>
    <property type="match status" value="1"/>
</dbReference>